<keyword evidence="1" id="KW-0812">Transmembrane</keyword>
<dbReference type="EMBL" id="BANI01000180">
    <property type="protein sequence ID" value="GAN97575.1"/>
    <property type="molecule type" value="Genomic_DNA"/>
</dbReference>
<reference evidence="2 3" key="1">
    <citation type="submission" date="2012-11" db="EMBL/GenBank/DDBJ databases">
        <title>Whole genome sequence of Gluconacetobacter europaeus NBRC3261.</title>
        <authorList>
            <person name="Azuma Y."/>
            <person name="Higashiura N."/>
            <person name="Hirakawa H."/>
            <person name="Matsushita K."/>
        </authorList>
    </citation>
    <scope>NUCLEOTIDE SEQUENCE [LARGE SCALE GENOMIC DNA]</scope>
    <source>
        <strain evidence="2 3">NBRC 3261</strain>
    </source>
</reference>
<dbReference type="Proteomes" id="UP000032675">
    <property type="component" value="Unassembled WGS sequence"/>
</dbReference>
<proteinExistence type="predicted"/>
<gene>
    <name evidence="2" type="ORF">Geu3261_0208_008</name>
</gene>
<keyword evidence="1" id="KW-1133">Transmembrane helix</keyword>
<dbReference type="AlphaFoldDB" id="A0A0D6Q3M1"/>
<protein>
    <submittedName>
        <fullName evidence="2">Uncharacterized protein</fullName>
    </submittedName>
</protein>
<feature type="transmembrane region" description="Helical" evidence="1">
    <location>
        <begin position="6"/>
        <end position="28"/>
    </location>
</feature>
<keyword evidence="1" id="KW-0472">Membrane</keyword>
<comment type="caution">
    <text evidence="2">The sequence shown here is derived from an EMBL/GenBank/DDBJ whole genome shotgun (WGS) entry which is preliminary data.</text>
</comment>
<name>A0A0D6Q3M1_KOMEU</name>
<evidence type="ECO:0000313" key="3">
    <source>
        <dbReference type="Proteomes" id="UP000032675"/>
    </source>
</evidence>
<evidence type="ECO:0000313" key="2">
    <source>
        <dbReference type="EMBL" id="GAN97575.1"/>
    </source>
</evidence>
<evidence type="ECO:0000256" key="1">
    <source>
        <dbReference type="SAM" id="Phobius"/>
    </source>
</evidence>
<sequence>MTGAAAGVSPWIFLMAALVLLLAGAMIFDRLRWLGQRHALLEQRCDGIERTHAESISRMQRMETSMSSIDMRLTEIRQDGKRNTEMLHVLITGHVAASKD</sequence>
<accession>A0A0D6Q3M1</accession>
<organism evidence="2 3">
    <name type="scientific">Komagataeibacter europaeus NBRC 3261</name>
    <dbReference type="NCBI Taxonomy" id="1234669"/>
    <lineage>
        <taxon>Bacteria</taxon>
        <taxon>Pseudomonadati</taxon>
        <taxon>Pseudomonadota</taxon>
        <taxon>Alphaproteobacteria</taxon>
        <taxon>Acetobacterales</taxon>
        <taxon>Acetobacteraceae</taxon>
        <taxon>Komagataeibacter</taxon>
    </lineage>
</organism>